<dbReference type="EMBL" id="JARPOI010000012">
    <property type="protein sequence ID" value="KAJ9165905.1"/>
    <property type="molecule type" value="Genomic_DNA"/>
</dbReference>
<evidence type="ECO:0000313" key="2">
    <source>
        <dbReference type="EMBL" id="KAJ9165905.1"/>
    </source>
</evidence>
<feature type="signal peptide" evidence="1">
    <location>
        <begin position="1"/>
        <end position="25"/>
    </location>
</feature>
<protein>
    <recommendedName>
        <fullName evidence="4">Late embryogenesis abundant protein LEA-2 subgroup domain-containing protein</fullName>
    </recommendedName>
</protein>
<proteinExistence type="predicted"/>
<dbReference type="PANTHER" id="PTHR31656">
    <property type="entry name" value="ROOT CAP DOMAIN-CONTAINING PROTEIN"/>
    <property type="match status" value="1"/>
</dbReference>
<keyword evidence="3" id="KW-1185">Reference proteome</keyword>
<evidence type="ECO:0008006" key="4">
    <source>
        <dbReference type="Google" id="ProtNLM"/>
    </source>
</evidence>
<gene>
    <name evidence="2" type="ORF">P3X46_020720</name>
</gene>
<reference evidence="2 3" key="1">
    <citation type="journal article" date="2023" name="Plant Biotechnol. J.">
        <title>Chromosome-level wild Hevea brasiliensis genome provides new tools for genomic-assisted breeding and valuable loci to elevate rubber yield.</title>
        <authorList>
            <person name="Cheng H."/>
            <person name="Song X."/>
            <person name="Hu Y."/>
            <person name="Wu T."/>
            <person name="Yang Q."/>
            <person name="An Z."/>
            <person name="Feng S."/>
            <person name="Deng Z."/>
            <person name="Wu W."/>
            <person name="Zeng X."/>
            <person name="Tu M."/>
            <person name="Wang X."/>
            <person name="Huang H."/>
        </authorList>
    </citation>
    <scope>NUCLEOTIDE SEQUENCE [LARGE SCALE GENOMIC DNA]</scope>
    <source>
        <strain evidence="2">MT/VB/25A 57/8</strain>
    </source>
</reference>
<keyword evidence="1" id="KW-0732">Signal</keyword>
<evidence type="ECO:0000256" key="1">
    <source>
        <dbReference type="SAM" id="SignalP"/>
    </source>
</evidence>
<feature type="chain" id="PRO_5045639411" description="Late embryogenesis abundant protein LEA-2 subgroup domain-containing protein" evidence="1">
    <location>
        <begin position="26"/>
        <end position="246"/>
    </location>
</feature>
<accession>A0ABQ9LF66</accession>
<name>A0ABQ9LF66_HEVBR</name>
<sequence>MRLGVGWILLGIILCFSLMSSNVSAGKAACPDPLFWECYGILHTCPVGYPRLCEIDCKLCEPYCACDRPGVVCQDPRFIGGDGIMFYFHGKKDKDFCLASDPQIHINAHFISKKSGKGRDFTWVQSTKVLFGSYQLYIGAQKVAKWEESIVNILIQVNEEHAMVPTGEGQIWWSLETGLVIQRQAEMNKVRVKVEGLFEIITHMLPITMEESRVHGYHVEEDDCFAHLELNFKFHGLSKMVDGVLG</sequence>
<evidence type="ECO:0000313" key="3">
    <source>
        <dbReference type="Proteomes" id="UP001174677"/>
    </source>
</evidence>
<dbReference type="Proteomes" id="UP001174677">
    <property type="component" value="Chromosome 12"/>
</dbReference>
<organism evidence="2 3">
    <name type="scientific">Hevea brasiliensis</name>
    <name type="common">Para rubber tree</name>
    <name type="synonym">Siphonia brasiliensis</name>
    <dbReference type="NCBI Taxonomy" id="3981"/>
    <lineage>
        <taxon>Eukaryota</taxon>
        <taxon>Viridiplantae</taxon>
        <taxon>Streptophyta</taxon>
        <taxon>Embryophyta</taxon>
        <taxon>Tracheophyta</taxon>
        <taxon>Spermatophyta</taxon>
        <taxon>Magnoliopsida</taxon>
        <taxon>eudicotyledons</taxon>
        <taxon>Gunneridae</taxon>
        <taxon>Pentapetalae</taxon>
        <taxon>rosids</taxon>
        <taxon>fabids</taxon>
        <taxon>Malpighiales</taxon>
        <taxon>Euphorbiaceae</taxon>
        <taxon>Crotonoideae</taxon>
        <taxon>Micrandreae</taxon>
        <taxon>Hevea</taxon>
    </lineage>
</organism>
<comment type="caution">
    <text evidence="2">The sequence shown here is derived from an EMBL/GenBank/DDBJ whole genome shotgun (WGS) entry which is preliminary data.</text>
</comment>